<dbReference type="AlphaFoldDB" id="A0A6J5KC16"/>
<evidence type="ECO:0000313" key="5">
    <source>
        <dbReference type="EMBL" id="CAB4051506.1"/>
    </source>
</evidence>
<feature type="domain" description="HTH gntR-type" evidence="4">
    <location>
        <begin position="82"/>
        <end position="150"/>
    </location>
</feature>
<dbReference type="Proteomes" id="UP000494102">
    <property type="component" value="Unassembled WGS sequence"/>
</dbReference>
<dbReference type="GO" id="GO:0003700">
    <property type="term" value="F:DNA-binding transcription factor activity"/>
    <property type="evidence" value="ECO:0007669"/>
    <property type="project" value="InterPro"/>
</dbReference>
<dbReference type="Gene3D" id="1.10.10.10">
    <property type="entry name" value="Winged helix-like DNA-binding domain superfamily/Winged helix DNA-binding domain"/>
    <property type="match status" value="1"/>
</dbReference>
<protein>
    <submittedName>
        <fullName evidence="5">HTH-type transcriptional repressor NanR</fullName>
    </submittedName>
</protein>
<dbReference type="PANTHER" id="PTHR43537:SF44">
    <property type="entry name" value="GNTR FAMILY REGULATORY PROTEIN"/>
    <property type="match status" value="1"/>
</dbReference>
<accession>A0A6J5KC16</accession>
<dbReference type="SUPFAM" id="SSF48008">
    <property type="entry name" value="GntR ligand-binding domain-like"/>
    <property type="match status" value="1"/>
</dbReference>
<dbReference type="GO" id="GO:0003677">
    <property type="term" value="F:DNA binding"/>
    <property type="evidence" value="ECO:0007669"/>
    <property type="project" value="UniProtKB-KW"/>
</dbReference>
<evidence type="ECO:0000256" key="3">
    <source>
        <dbReference type="ARBA" id="ARBA00023163"/>
    </source>
</evidence>
<dbReference type="Pfam" id="PF07729">
    <property type="entry name" value="FCD"/>
    <property type="match status" value="1"/>
</dbReference>
<dbReference type="SMART" id="SM00345">
    <property type="entry name" value="HTH_GNTR"/>
    <property type="match status" value="1"/>
</dbReference>
<dbReference type="PANTHER" id="PTHR43537">
    <property type="entry name" value="TRANSCRIPTIONAL REGULATOR, GNTR FAMILY"/>
    <property type="match status" value="1"/>
</dbReference>
<gene>
    <name evidence="5" type="primary">nanR_1</name>
    <name evidence="5" type="ORF">LMG9964_05185</name>
</gene>
<dbReference type="InterPro" id="IPR000524">
    <property type="entry name" value="Tscrpt_reg_HTH_GntR"/>
</dbReference>
<dbReference type="InterPro" id="IPR036388">
    <property type="entry name" value="WH-like_DNA-bd_sf"/>
</dbReference>
<organism evidence="5 6">
    <name type="scientific">Paraburkholderia phenoliruptrix</name>
    <dbReference type="NCBI Taxonomy" id="252970"/>
    <lineage>
        <taxon>Bacteria</taxon>
        <taxon>Pseudomonadati</taxon>
        <taxon>Pseudomonadota</taxon>
        <taxon>Betaproteobacteria</taxon>
        <taxon>Burkholderiales</taxon>
        <taxon>Burkholderiaceae</taxon>
        <taxon>Paraburkholderia</taxon>
    </lineage>
</organism>
<sequence length="314" mass="34331">MAAAMTAALAARPEAYDERGPARARRFAAARLCPALKMIQPFYNQSSDDGIMDRRKHLQLSDSGAFSMATPLASAAPPRRARNLAELVVNYVTEQIASNALKPGDKLPTESQLMVTLSVSRTVIREAISRLQAGKIIETRHGIGSFVLEPQREKLGIDMVPATTLRDVLSILELRISLETECAGLAAQRAKPEDLARMRAALDGIEATRHNGLDSVEADLQFHISVARATGNRYFVDILTQMGSALIPRNRLDSAGIARAEPDAYLSLVNLEHESILEAISRHDADGARAAMRMHLSNSRERLRRANETSEANS</sequence>
<keyword evidence="3" id="KW-0804">Transcription</keyword>
<evidence type="ECO:0000256" key="1">
    <source>
        <dbReference type="ARBA" id="ARBA00023015"/>
    </source>
</evidence>
<name>A0A6J5KC16_9BURK</name>
<dbReference type="EMBL" id="CADILN010000009">
    <property type="protein sequence ID" value="CAB4051506.1"/>
    <property type="molecule type" value="Genomic_DNA"/>
</dbReference>
<dbReference type="PRINTS" id="PR00035">
    <property type="entry name" value="HTHGNTR"/>
</dbReference>
<dbReference type="InterPro" id="IPR011711">
    <property type="entry name" value="GntR_C"/>
</dbReference>
<dbReference type="CDD" id="cd07377">
    <property type="entry name" value="WHTH_GntR"/>
    <property type="match status" value="1"/>
</dbReference>
<reference evidence="5 6" key="1">
    <citation type="submission" date="2020-04" db="EMBL/GenBank/DDBJ databases">
        <authorList>
            <person name="De Canck E."/>
        </authorList>
    </citation>
    <scope>NUCLEOTIDE SEQUENCE [LARGE SCALE GENOMIC DNA]</scope>
    <source>
        <strain evidence="5 6">LMG 9964</strain>
    </source>
</reference>
<evidence type="ECO:0000259" key="4">
    <source>
        <dbReference type="PROSITE" id="PS50949"/>
    </source>
</evidence>
<evidence type="ECO:0000256" key="2">
    <source>
        <dbReference type="ARBA" id="ARBA00023125"/>
    </source>
</evidence>
<dbReference type="Pfam" id="PF00392">
    <property type="entry name" value="GntR"/>
    <property type="match status" value="1"/>
</dbReference>
<dbReference type="SMART" id="SM00895">
    <property type="entry name" value="FCD"/>
    <property type="match status" value="1"/>
</dbReference>
<dbReference type="Gene3D" id="1.20.120.530">
    <property type="entry name" value="GntR ligand-binding domain-like"/>
    <property type="match status" value="1"/>
</dbReference>
<keyword evidence="2" id="KW-0238">DNA-binding</keyword>
<dbReference type="SUPFAM" id="SSF46785">
    <property type="entry name" value="Winged helix' DNA-binding domain"/>
    <property type="match status" value="1"/>
</dbReference>
<proteinExistence type="predicted"/>
<dbReference type="InterPro" id="IPR008920">
    <property type="entry name" value="TF_FadR/GntR_C"/>
</dbReference>
<dbReference type="InterPro" id="IPR036390">
    <property type="entry name" value="WH_DNA-bd_sf"/>
</dbReference>
<evidence type="ECO:0000313" key="6">
    <source>
        <dbReference type="Proteomes" id="UP000494102"/>
    </source>
</evidence>
<keyword evidence="1" id="KW-0805">Transcription regulation</keyword>
<dbReference type="PROSITE" id="PS50949">
    <property type="entry name" value="HTH_GNTR"/>
    <property type="match status" value="1"/>
</dbReference>